<keyword evidence="2" id="KW-0472">Membrane</keyword>
<dbReference type="Proteomes" id="UP001195724">
    <property type="component" value="Unassembled WGS sequence"/>
</dbReference>
<comment type="similarity">
    <text evidence="1">Belongs to the EamA transporter family.</text>
</comment>
<keyword evidence="7" id="KW-1185">Reference proteome</keyword>
<feature type="transmembrane region" description="Helical" evidence="2">
    <location>
        <begin position="7"/>
        <end position="31"/>
    </location>
</feature>
<dbReference type="GO" id="GO:0016020">
    <property type="term" value="C:membrane"/>
    <property type="evidence" value="ECO:0007669"/>
    <property type="project" value="InterPro"/>
</dbReference>
<feature type="transmembrane region" description="Helical" evidence="2">
    <location>
        <begin position="68"/>
        <end position="86"/>
    </location>
</feature>
<dbReference type="Pfam" id="PF00892">
    <property type="entry name" value="EamA"/>
    <property type="match status" value="1"/>
</dbReference>
<evidence type="ECO:0000313" key="5">
    <source>
        <dbReference type="EMBL" id="QTR02593.1"/>
    </source>
</evidence>
<feature type="transmembrane region" description="Helical" evidence="2">
    <location>
        <begin position="226"/>
        <end position="246"/>
    </location>
</feature>
<evidence type="ECO:0000313" key="4">
    <source>
        <dbReference type="EMBL" id="MBM7814239.1"/>
    </source>
</evidence>
<evidence type="ECO:0000256" key="2">
    <source>
        <dbReference type="SAM" id="Phobius"/>
    </source>
</evidence>
<dbReference type="RefSeq" id="WP_204844801.1">
    <property type="nucleotide sequence ID" value="NZ_JAFBCL010000001.1"/>
</dbReference>
<evidence type="ECO:0000313" key="6">
    <source>
        <dbReference type="Proteomes" id="UP000671828"/>
    </source>
</evidence>
<feature type="transmembrane region" description="Helical" evidence="2">
    <location>
        <begin position="37"/>
        <end position="56"/>
    </location>
</feature>
<evidence type="ECO:0000313" key="7">
    <source>
        <dbReference type="Proteomes" id="UP001195724"/>
    </source>
</evidence>
<keyword evidence="2" id="KW-1133">Transmembrane helix</keyword>
<protein>
    <submittedName>
        <fullName evidence="5">DMT family transporter</fullName>
    </submittedName>
    <submittedName>
        <fullName evidence="4">Drug/metabolite transporter (DMT)-like permease</fullName>
    </submittedName>
</protein>
<reference evidence="4 7" key="1">
    <citation type="submission" date="2021-01" db="EMBL/GenBank/DDBJ databases">
        <title>Sequencing the genomes of 1000 actinobacteria strains.</title>
        <authorList>
            <person name="Klenk H.-P."/>
        </authorList>
    </citation>
    <scope>NUCLEOTIDE SEQUENCE [LARGE SCALE GENOMIC DNA]</scope>
    <source>
        <strain evidence="4 7">DSM 44581</strain>
    </source>
</reference>
<dbReference type="Proteomes" id="UP000671828">
    <property type="component" value="Chromosome"/>
</dbReference>
<feature type="domain" description="EamA" evidence="3">
    <location>
        <begin position="9"/>
        <end position="141"/>
    </location>
</feature>
<feature type="transmembrane region" description="Helical" evidence="2">
    <location>
        <begin position="155"/>
        <end position="182"/>
    </location>
</feature>
<accession>A0A8T8HVJ7</accession>
<dbReference type="EMBL" id="JAFBCL010000001">
    <property type="protein sequence ID" value="MBM7814239.1"/>
    <property type="molecule type" value="Genomic_DNA"/>
</dbReference>
<name>A0A8T8HVJ7_9PSEU</name>
<feature type="transmembrane region" description="Helical" evidence="2">
    <location>
        <begin position="126"/>
        <end position="143"/>
    </location>
</feature>
<gene>
    <name evidence="5" type="ORF">J7S33_26440</name>
    <name evidence="4" type="ORF">JOE68_005104</name>
</gene>
<dbReference type="AlphaFoldDB" id="A0A8T8HVJ7"/>
<evidence type="ECO:0000259" key="3">
    <source>
        <dbReference type="Pfam" id="PF00892"/>
    </source>
</evidence>
<reference evidence="5" key="2">
    <citation type="submission" date="2021-04" db="EMBL/GenBank/DDBJ databases">
        <title>Saccharothrix algeriensis WGS.</title>
        <authorList>
            <person name="Stuskova K."/>
            <person name="Hakalova E."/>
            <person name="Tebbal A.B."/>
            <person name="Eichmeier A."/>
        </authorList>
    </citation>
    <scope>NUCLEOTIDE SEQUENCE</scope>
    <source>
        <strain evidence="5">NRRL B-24137</strain>
    </source>
</reference>
<sequence length="319" mass="33193">MRGTTAVTAGVAVGVLANMAWGLAFLVPVLLAEFDPVVITVGRYLCYGLVSLVLVVVTRNRLRYPLPVWRSAVLFAVAGNVGYYFFVVQGVALVGAPVVAVVIGTLPVTVALYGNLRHRDHPFRRLVPSLLLIGCGLVVVNAVEVDWSGASGRGLAGQLLGVGCAVVALALWTWFGVANATFLKANPAISSAEWSTLVGVATLALSALATPFLLGRDVAGPGARLWWLVLGSLVLGLVVSWGGTLLWNRASTLLPVSVAGQLIVFETLSGLAYVYLATSRVPPWLEVVGIALVVAGVLIALRSARRADPAVPASPDGAA</sequence>
<evidence type="ECO:0000256" key="1">
    <source>
        <dbReference type="ARBA" id="ARBA00007362"/>
    </source>
</evidence>
<feature type="transmembrane region" description="Helical" evidence="2">
    <location>
        <begin position="281"/>
        <end position="301"/>
    </location>
</feature>
<feature type="transmembrane region" description="Helical" evidence="2">
    <location>
        <begin position="194"/>
        <end position="214"/>
    </location>
</feature>
<dbReference type="InterPro" id="IPR000620">
    <property type="entry name" value="EamA_dom"/>
</dbReference>
<dbReference type="SUPFAM" id="SSF103481">
    <property type="entry name" value="Multidrug resistance efflux transporter EmrE"/>
    <property type="match status" value="1"/>
</dbReference>
<dbReference type="InterPro" id="IPR037185">
    <property type="entry name" value="EmrE-like"/>
</dbReference>
<dbReference type="EMBL" id="CP072788">
    <property type="protein sequence ID" value="QTR02593.1"/>
    <property type="molecule type" value="Genomic_DNA"/>
</dbReference>
<feature type="transmembrane region" description="Helical" evidence="2">
    <location>
        <begin position="253"/>
        <end position="275"/>
    </location>
</feature>
<organism evidence="5 6">
    <name type="scientific">Saccharothrix algeriensis</name>
    <dbReference type="NCBI Taxonomy" id="173560"/>
    <lineage>
        <taxon>Bacteria</taxon>
        <taxon>Bacillati</taxon>
        <taxon>Actinomycetota</taxon>
        <taxon>Actinomycetes</taxon>
        <taxon>Pseudonocardiales</taxon>
        <taxon>Pseudonocardiaceae</taxon>
        <taxon>Saccharothrix</taxon>
    </lineage>
</organism>
<proteinExistence type="inferred from homology"/>
<feature type="transmembrane region" description="Helical" evidence="2">
    <location>
        <begin position="92"/>
        <end position="114"/>
    </location>
</feature>
<keyword evidence="2" id="KW-0812">Transmembrane</keyword>